<dbReference type="SUPFAM" id="SSF53756">
    <property type="entry name" value="UDP-Glycosyltransferase/glycogen phosphorylase"/>
    <property type="match status" value="1"/>
</dbReference>
<dbReference type="InterPro" id="IPR050194">
    <property type="entry name" value="Glycosyltransferase_grp1"/>
</dbReference>
<feature type="domain" description="Glycosyltransferase subfamily 4-like N-terminal" evidence="4">
    <location>
        <begin position="15"/>
        <end position="178"/>
    </location>
</feature>
<keyword evidence="6" id="KW-1185">Reference proteome</keyword>
<dbReference type="RefSeq" id="WP_208288450.1">
    <property type="nucleotide sequence ID" value="NZ_CP074404.1"/>
</dbReference>
<accession>A0ABS3SF95</accession>
<dbReference type="PANTHER" id="PTHR45947">
    <property type="entry name" value="SULFOQUINOVOSYL TRANSFERASE SQD2"/>
    <property type="match status" value="1"/>
</dbReference>
<keyword evidence="3" id="KW-0808">Transferase</keyword>
<dbReference type="CDD" id="cd03801">
    <property type="entry name" value="GT4_PimA-like"/>
    <property type="match status" value="1"/>
</dbReference>
<dbReference type="Pfam" id="PF13692">
    <property type="entry name" value="Glyco_trans_1_4"/>
    <property type="match status" value="1"/>
</dbReference>
<keyword evidence="2" id="KW-0328">Glycosyltransferase</keyword>
<dbReference type="InterPro" id="IPR028098">
    <property type="entry name" value="Glyco_trans_4-like_N"/>
</dbReference>
<evidence type="ECO:0000313" key="6">
    <source>
        <dbReference type="Proteomes" id="UP000678317"/>
    </source>
</evidence>
<evidence type="ECO:0000313" key="5">
    <source>
        <dbReference type="EMBL" id="MBO3083631.1"/>
    </source>
</evidence>
<evidence type="ECO:0000256" key="3">
    <source>
        <dbReference type="ARBA" id="ARBA00022679"/>
    </source>
</evidence>
<protein>
    <recommendedName>
        <fullName evidence="1">D-inositol 3-phosphate glycosyltransferase</fullName>
    </recommendedName>
</protein>
<evidence type="ECO:0000256" key="1">
    <source>
        <dbReference type="ARBA" id="ARBA00021292"/>
    </source>
</evidence>
<evidence type="ECO:0000256" key="2">
    <source>
        <dbReference type="ARBA" id="ARBA00022676"/>
    </source>
</evidence>
<reference evidence="5 6" key="1">
    <citation type="submission" date="2021-03" db="EMBL/GenBank/DDBJ databases">
        <title>novel species in genus Cellulomonas.</title>
        <authorList>
            <person name="Zhang G."/>
        </authorList>
    </citation>
    <scope>NUCLEOTIDE SEQUENCE [LARGE SCALE GENOMIC DNA]</scope>
    <source>
        <strain evidence="6">zg-ZUI188</strain>
    </source>
</reference>
<sequence>MLIVHVSDCYAPRTGGIESQVGDLAARQAAAEHDVHVLTATLGDAGERGGVVDVQDGVHVHRLGARIPFDLPVNPAGPRLMRAAFADLRPDVVHVHAGVLSPFAYDGARTALAAGLPTAITWHCMLDGAVAALRSVVSRSSWQRTPAALSAVSHAAAGRVRQVFDTEVRVLPNGIDLDLWAPRSPSEGPGRPGERGPLRLVSTMRLAPRKRAVPLVELVGDAARRLPPDRLRLSVIGSGPAQGRVASAVAGQGLQHVVELRGRLTRAQVRAAYADADVFLAPAELEAFGIAALEARTAGLAVVARRGTGIEEFVEDGIDGLLVSDDAEMAEAVVHLARDGRLLDGMLTHNRTVRPRFGWDDVLVAADAEYARARVLSRV</sequence>
<proteinExistence type="predicted"/>
<gene>
    <name evidence="5" type="ORF">J4035_03185</name>
</gene>
<dbReference type="EMBL" id="JAGFBM010000001">
    <property type="protein sequence ID" value="MBO3083631.1"/>
    <property type="molecule type" value="Genomic_DNA"/>
</dbReference>
<dbReference type="Gene3D" id="3.40.50.2000">
    <property type="entry name" value="Glycogen Phosphorylase B"/>
    <property type="match status" value="2"/>
</dbReference>
<dbReference type="Pfam" id="PF13439">
    <property type="entry name" value="Glyco_transf_4"/>
    <property type="match status" value="1"/>
</dbReference>
<organism evidence="5 6">
    <name type="scientific">Cellulomonas fengjieae</name>
    <dbReference type="NCBI Taxonomy" id="2819978"/>
    <lineage>
        <taxon>Bacteria</taxon>
        <taxon>Bacillati</taxon>
        <taxon>Actinomycetota</taxon>
        <taxon>Actinomycetes</taxon>
        <taxon>Micrococcales</taxon>
        <taxon>Cellulomonadaceae</taxon>
        <taxon>Cellulomonas</taxon>
    </lineage>
</organism>
<comment type="caution">
    <text evidence="5">The sequence shown here is derived from an EMBL/GenBank/DDBJ whole genome shotgun (WGS) entry which is preliminary data.</text>
</comment>
<evidence type="ECO:0000259" key="4">
    <source>
        <dbReference type="Pfam" id="PF13439"/>
    </source>
</evidence>
<dbReference type="Proteomes" id="UP000678317">
    <property type="component" value="Unassembled WGS sequence"/>
</dbReference>
<dbReference type="PANTHER" id="PTHR45947:SF3">
    <property type="entry name" value="SULFOQUINOVOSYL TRANSFERASE SQD2"/>
    <property type="match status" value="1"/>
</dbReference>
<name>A0ABS3SF95_9CELL</name>